<feature type="compositionally biased region" description="Basic and acidic residues" evidence="4">
    <location>
        <begin position="225"/>
        <end position="235"/>
    </location>
</feature>
<comment type="subcellular location">
    <subcellularLocation>
        <location evidence="1">Nucleus</location>
    </subcellularLocation>
</comment>
<sequence>MEKEGEGKSHSAELKGRRPRNSNARKRTQDEVEDNDEGTSASIPLADLLEIQKLRKRQHGITVENLTAGHIEALPTISSMDGDVEKMRTGGMVTYRTAKAMAALPSQLESGGQHIDIGTEFSAETQRRDEDYDMMKFIEDEIAKRKTGVPASDGSELPASMRQVIRPEDALLVVAENFKRETGKKSEEMLSHQMLSGIPEVDLGIEAKIKNIEATEEAKRRLMAKLRAESPETRQSKLASTEAGERQVVSVLHARYNMEMYSREAQPEAAREDIRSLTAPRPDTCRRKGEEDPVDAGSSADIASYEIFKNLEEKKEKKPKRRK</sequence>
<feature type="region of interest" description="Disordered" evidence="4">
    <location>
        <begin position="263"/>
        <end position="302"/>
    </location>
</feature>
<comment type="caution">
    <text evidence="5">The sequence shown here is derived from an EMBL/GenBank/DDBJ whole genome shotgun (WGS) entry which is preliminary data.</text>
</comment>
<proteinExistence type="inferred from homology"/>
<feature type="region of interest" description="Disordered" evidence="4">
    <location>
        <begin position="1"/>
        <end position="44"/>
    </location>
</feature>
<dbReference type="InterPro" id="IPR010756">
    <property type="entry name" value="Tls1-like"/>
</dbReference>
<keyword evidence="6" id="KW-1185">Reference proteome</keyword>
<feature type="region of interest" description="Disordered" evidence="4">
    <location>
        <begin position="225"/>
        <end position="245"/>
    </location>
</feature>
<feature type="compositionally biased region" description="Basic residues" evidence="4">
    <location>
        <begin position="17"/>
        <end position="26"/>
    </location>
</feature>
<dbReference type="STRING" id="947166.A0A1D1UT07"/>
<evidence type="ECO:0000313" key="6">
    <source>
        <dbReference type="Proteomes" id="UP000186922"/>
    </source>
</evidence>
<gene>
    <name evidence="5" type="primary">RvY_04836-1</name>
    <name evidence="5" type="synonym">RvY_04836.1</name>
    <name evidence="5" type="ORF">RvY_04836</name>
</gene>
<evidence type="ECO:0000256" key="1">
    <source>
        <dbReference type="ARBA" id="ARBA00004123"/>
    </source>
</evidence>
<dbReference type="Proteomes" id="UP000186922">
    <property type="component" value="Unassembled WGS sequence"/>
</dbReference>
<protein>
    <submittedName>
        <fullName evidence="5">Uncharacterized protein</fullName>
    </submittedName>
</protein>
<comment type="similarity">
    <text evidence="2">Belongs to the TLS1 family.</text>
</comment>
<dbReference type="GO" id="GO:0005681">
    <property type="term" value="C:spliceosomal complex"/>
    <property type="evidence" value="ECO:0007669"/>
    <property type="project" value="TreeGrafter"/>
</dbReference>
<keyword evidence="3" id="KW-0539">Nucleus</keyword>
<dbReference type="GO" id="GO:0000398">
    <property type="term" value="P:mRNA splicing, via spliceosome"/>
    <property type="evidence" value="ECO:0007669"/>
    <property type="project" value="TreeGrafter"/>
</dbReference>
<dbReference type="EMBL" id="BDGG01000002">
    <property type="protein sequence ID" value="GAU92799.1"/>
    <property type="molecule type" value="Genomic_DNA"/>
</dbReference>
<evidence type="ECO:0000313" key="5">
    <source>
        <dbReference type="EMBL" id="GAU92799.1"/>
    </source>
</evidence>
<evidence type="ECO:0000256" key="4">
    <source>
        <dbReference type="SAM" id="MobiDB-lite"/>
    </source>
</evidence>
<organism evidence="5 6">
    <name type="scientific">Ramazzottius varieornatus</name>
    <name type="common">Water bear</name>
    <name type="synonym">Tardigrade</name>
    <dbReference type="NCBI Taxonomy" id="947166"/>
    <lineage>
        <taxon>Eukaryota</taxon>
        <taxon>Metazoa</taxon>
        <taxon>Ecdysozoa</taxon>
        <taxon>Tardigrada</taxon>
        <taxon>Eutardigrada</taxon>
        <taxon>Parachela</taxon>
        <taxon>Hypsibioidea</taxon>
        <taxon>Ramazzottiidae</taxon>
        <taxon>Ramazzottius</taxon>
    </lineage>
</organism>
<feature type="compositionally biased region" description="Basic and acidic residues" evidence="4">
    <location>
        <begin position="1"/>
        <end position="16"/>
    </location>
</feature>
<reference evidence="5 6" key="1">
    <citation type="journal article" date="2016" name="Nat. Commun.">
        <title>Extremotolerant tardigrade genome and improved radiotolerance of human cultured cells by tardigrade-unique protein.</title>
        <authorList>
            <person name="Hashimoto T."/>
            <person name="Horikawa D.D."/>
            <person name="Saito Y."/>
            <person name="Kuwahara H."/>
            <person name="Kozuka-Hata H."/>
            <person name="Shin-I T."/>
            <person name="Minakuchi Y."/>
            <person name="Ohishi K."/>
            <person name="Motoyama A."/>
            <person name="Aizu T."/>
            <person name="Enomoto A."/>
            <person name="Kondo K."/>
            <person name="Tanaka S."/>
            <person name="Hara Y."/>
            <person name="Koshikawa S."/>
            <person name="Sagara H."/>
            <person name="Miura T."/>
            <person name="Yokobori S."/>
            <person name="Miyagawa K."/>
            <person name="Suzuki Y."/>
            <person name="Kubo T."/>
            <person name="Oyama M."/>
            <person name="Kohara Y."/>
            <person name="Fujiyama A."/>
            <person name="Arakawa K."/>
            <person name="Katayama T."/>
            <person name="Toyoda A."/>
            <person name="Kunieda T."/>
        </authorList>
    </citation>
    <scope>NUCLEOTIDE SEQUENCE [LARGE SCALE GENOMIC DNA]</scope>
    <source>
        <strain evidence="5 6">YOKOZUNA-1</strain>
    </source>
</reference>
<evidence type="ECO:0000256" key="2">
    <source>
        <dbReference type="ARBA" id="ARBA00007643"/>
    </source>
</evidence>
<dbReference type="OrthoDB" id="5627at2759"/>
<dbReference type="AlphaFoldDB" id="A0A1D1UT07"/>
<evidence type="ECO:0000256" key="3">
    <source>
        <dbReference type="ARBA" id="ARBA00023242"/>
    </source>
</evidence>
<dbReference type="Pfam" id="PF07052">
    <property type="entry name" value="Hep_59"/>
    <property type="match status" value="1"/>
</dbReference>
<dbReference type="PANTHER" id="PTHR13486">
    <property type="entry name" value="TELOMERE LENGTH AND SILENCING PROTEIN 1 TLS1 FAMILY MEMBER"/>
    <property type="match status" value="1"/>
</dbReference>
<name>A0A1D1UT07_RAMVA</name>
<dbReference type="PANTHER" id="PTHR13486:SF2">
    <property type="entry name" value="SPLICING FACTOR C9ORF78"/>
    <property type="match status" value="1"/>
</dbReference>
<feature type="compositionally biased region" description="Basic and acidic residues" evidence="4">
    <location>
        <begin position="263"/>
        <end position="275"/>
    </location>
</feature>
<accession>A0A1D1UT07</accession>